<dbReference type="RefSeq" id="WP_048555009.1">
    <property type="nucleotide sequence ID" value="NZ_HF570958.1"/>
</dbReference>
<sequence>MTAEPRAFWVIEPGHGEVRAVDLPPRRADEVLVRTLWSGVSRGTETLIFSGRVPESQYDLMRAPFQEGDLPGPVKYGYLAVGVVEEGPADLLGRAVFALHPHQTAFVVPASAVVPLPDDVPPRRAVLAGTVETAVNALWDAAPLVGDRLAVVGAGMVGCCVARLAAGIPGTQVTLVDVDASRAATAAALGVDFARPEDAPGGRDLVVHASATSAGLQRSLDLLGTEGVVVELSWYGDREVTVRLGEGFHSGRLSLRASQVGAVAPARRARRTTRDRLVLALDLLRDPAFEALLTGTSSFEELPEVLAELTDGRRSALCHTISYPGADASSPGPADERSRRCSP</sequence>
<comment type="similarity">
    <text evidence="2">Belongs to the zinc-containing alcohol dehydrogenase family.</text>
</comment>
<dbReference type="InterPro" id="IPR011032">
    <property type="entry name" value="GroES-like_sf"/>
</dbReference>
<dbReference type="Proteomes" id="UP000035721">
    <property type="component" value="Unassembled WGS sequence"/>
</dbReference>
<reference evidence="7 8" key="1">
    <citation type="journal article" date="2013" name="ISME J.">
        <title>A metabolic model for members of the genus Tetrasphaera involved in enhanced biological phosphorus removal.</title>
        <authorList>
            <person name="Kristiansen R."/>
            <person name="Nguyen H.T.T."/>
            <person name="Saunders A.M."/>
            <person name="Nielsen J.L."/>
            <person name="Wimmer R."/>
            <person name="Le V.Q."/>
            <person name="McIlroy S.J."/>
            <person name="Petrovski S."/>
            <person name="Seviour R.J."/>
            <person name="Calteau A."/>
            <person name="Nielsen K.L."/>
            <person name="Nielsen P.H."/>
        </authorList>
    </citation>
    <scope>NUCLEOTIDE SEQUENCE [LARGE SCALE GENOMIC DNA]</scope>
    <source>
        <strain evidence="7 8">T1-X7</strain>
    </source>
</reference>
<evidence type="ECO:0000256" key="4">
    <source>
        <dbReference type="ARBA" id="ARBA00022833"/>
    </source>
</evidence>
<dbReference type="OrthoDB" id="9781588at2"/>
<dbReference type="PANTHER" id="PTHR43350">
    <property type="entry name" value="NAD-DEPENDENT ALCOHOL DEHYDROGENASE"/>
    <property type="match status" value="1"/>
</dbReference>
<dbReference type="SUPFAM" id="SSF50129">
    <property type="entry name" value="GroES-like"/>
    <property type="match status" value="1"/>
</dbReference>
<keyword evidence="8" id="KW-1185">Reference proteome</keyword>
<comment type="caution">
    <text evidence="7">The sequence shown here is derived from an EMBL/GenBank/DDBJ whole genome shotgun (WGS) entry which is preliminary data.</text>
</comment>
<evidence type="ECO:0000256" key="2">
    <source>
        <dbReference type="ARBA" id="ARBA00008072"/>
    </source>
</evidence>
<protein>
    <submittedName>
        <fullName evidence="7">Dehydrogenase</fullName>
    </submittedName>
</protein>
<feature type="compositionally biased region" description="Basic and acidic residues" evidence="6">
    <location>
        <begin position="334"/>
        <end position="343"/>
    </location>
</feature>
<evidence type="ECO:0000313" key="8">
    <source>
        <dbReference type="Proteomes" id="UP000035721"/>
    </source>
</evidence>
<gene>
    <name evidence="7" type="ORF">BN12_2480002</name>
</gene>
<organism evidence="7 8">
    <name type="scientific">Nostocoides japonicum T1-X7</name>
    <dbReference type="NCBI Taxonomy" id="1194083"/>
    <lineage>
        <taxon>Bacteria</taxon>
        <taxon>Bacillati</taxon>
        <taxon>Actinomycetota</taxon>
        <taxon>Actinomycetes</taxon>
        <taxon>Micrococcales</taxon>
        <taxon>Intrasporangiaceae</taxon>
        <taxon>Nostocoides</taxon>
    </lineage>
</organism>
<dbReference type="Gene3D" id="3.90.180.10">
    <property type="entry name" value="Medium-chain alcohol dehydrogenases, catalytic domain"/>
    <property type="match status" value="2"/>
</dbReference>
<dbReference type="STRING" id="1194083.BN12_2480002"/>
<evidence type="ECO:0000256" key="1">
    <source>
        <dbReference type="ARBA" id="ARBA00001947"/>
    </source>
</evidence>
<evidence type="ECO:0000256" key="6">
    <source>
        <dbReference type="SAM" id="MobiDB-lite"/>
    </source>
</evidence>
<dbReference type="SUPFAM" id="SSF51735">
    <property type="entry name" value="NAD(P)-binding Rossmann-fold domains"/>
    <property type="match status" value="1"/>
</dbReference>
<comment type="cofactor">
    <cofactor evidence="1">
        <name>Zn(2+)</name>
        <dbReference type="ChEBI" id="CHEBI:29105"/>
    </cofactor>
</comment>
<dbReference type="EMBL" id="CAJB01000166">
    <property type="protein sequence ID" value="CCH78062.1"/>
    <property type="molecule type" value="Genomic_DNA"/>
</dbReference>
<dbReference type="AlphaFoldDB" id="A0A077LYT1"/>
<evidence type="ECO:0000256" key="3">
    <source>
        <dbReference type="ARBA" id="ARBA00022723"/>
    </source>
</evidence>
<dbReference type="CDD" id="cd08255">
    <property type="entry name" value="2-desacetyl-2-hydroxyethyl_bacteriochlorophyllide_like"/>
    <property type="match status" value="1"/>
</dbReference>
<dbReference type="Gene3D" id="3.40.50.720">
    <property type="entry name" value="NAD(P)-binding Rossmann-like Domain"/>
    <property type="match status" value="1"/>
</dbReference>
<dbReference type="PANTHER" id="PTHR43350:SF19">
    <property type="entry name" value="D-GULOSIDE 3-DEHYDROGENASE"/>
    <property type="match status" value="1"/>
</dbReference>
<keyword evidence="4" id="KW-0862">Zinc</keyword>
<keyword evidence="5" id="KW-0560">Oxidoreductase</keyword>
<dbReference type="GO" id="GO:0016491">
    <property type="term" value="F:oxidoreductase activity"/>
    <property type="evidence" value="ECO:0007669"/>
    <property type="project" value="UniProtKB-KW"/>
</dbReference>
<dbReference type="GO" id="GO:0046872">
    <property type="term" value="F:metal ion binding"/>
    <property type="evidence" value="ECO:0007669"/>
    <property type="project" value="UniProtKB-KW"/>
</dbReference>
<proteinExistence type="inferred from homology"/>
<feature type="region of interest" description="Disordered" evidence="6">
    <location>
        <begin position="322"/>
        <end position="343"/>
    </location>
</feature>
<evidence type="ECO:0000256" key="5">
    <source>
        <dbReference type="ARBA" id="ARBA00023002"/>
    </source>
</evidence>
<accession>A0A077LYT1</accession>
<keyword evidence="3" id="KW-0479">Metal-binding</keyword>
<dbReference type="InterPro" id="IPR036291">
    <property type="entry name" value="NAD(P)-bd_dom_sf"/>
</dbReference>
<name>A0A077LYT1_9MICO</name>
<evidence type="ECO:0000313" key="7">
    <source>
        <dbReference type="EMBL" id="CCH78062.1"/>
    </source>
</evidence>